<proteinExistence type="predicted"/>
<dbReference type="RefSeq" id="WP_114030460.1">
    <property type="nucleotide sequence ID" value="NZ_QOIL01000011.1"/>
</dbReference>
<evidence type="ECO:0000313" key="1">
    <source>
        <dbReference type="EMBL" id="RCG29423.1"/>
    </source>
</evidence>
<name>A0A367FGA6_9ACTN</name>
<organism evidence="1 2">
    <name type="scientific">Sphaerisporangium album</name>
    <dbReference type="NCBI Taxonomy" id="509200"/>
    <lineage>
        <taxon>Bacteria</taxon>
        <taxon>Bacillati</taxon>
        <taxon>Actinomycetota</taxon>
        <taxon>Actinomycetes</taxon>
        <taxon>Streptosporangiales</taxon>
        <taxon>Streptosporangiaceae</taxon>
        <taxon>Sphaerisporangium</taxon>
    </lineage>
</organism>
<evidence type="ECO:0000313" key="2">
    <source>
        <dbReference type="Proteomes" id="UP000253094"/>
    </source>
</evidence>
<keyword evidence="2" id="KW-1185">Reference proteome</keyword>
<dbReference type="Proteomes" id="UP000253094">
    <property type="component" value="Unassembled WGS sequence"/>
</dbReference>
<sequence>MNQIKTKAVTEKKAHAETRLLEALHDSLREEGIACLVVRRVRLVLAYGKIQPVTHQPGELLVFGPDGSPRGRVTIQTGMRGTAYRVCPRGGAPECQFVMTQLTEVIAYLGGVVRDYGAAVTGEPSGG</sequence>
<protein>
    <submittedName>
        <fullName evidence="1">Uncharacterized protein</fullName>
    </submittedName>
</protein>
<dbReference type="EMBL" id="QOIL01000011">
    <property type="protein sequence ID" value="RCG29423.1"/>
    <property type="molecule type" value="Genomic_DNA"/>
</dbReference>
<comment type="caution">
    <text evidence="1">The sequence shown here is derived from an EMBL/GenBank/DDBJ whole genome shotgun (WGS) entry which is preliminary data.</text>
</comment>
<reference evidence="1 2" key="1">
    <citation type="submission" date="2018-06" db="EMBL/GenBank/DDBJ databases">
        <title>Sphaerisporangium craniellae sp. nov., isolated from a marine sponge in the South China Sea.</title>
        <authorList>
            <person name="Li L."/>
        </authorList>
    </citation>
    <scope>NUCLEOTIDE SEQUENCE [LARGE SCALE GENOMIC DNA]</scope>
    <source>
        <strain evidence="1 2">CCTCC AA 208026</strain>
    </source>
</reference>
<dbReference type="AlphaFoldDB" id="A0A367FGA6"/>
<gene>
    <name evidence="1" type="ORF">DQ384_20460</name>
</gene>
<accession>A0A367FGA6</accession>